<gene>
    <name evidence="2" type="ORF">K470DRAFT_207318</name>
</gene>
<feature type="compositionally biased region" description="Polar residues" evidence="1">
    <location>
        <begin position="41"/>
        <end position="50"/>
    </location>
</feature>
<feature type="non-terminal residue" evidence="2">
    <location>
        <position position="397"/>
    </location>
</feature>
<feature type="region of interest" description="Disordered" evidence="1">
    <location>
        <begin position="285"/>
        <end position="397"/>
    </location>
</feature>
<accession>A0A6A7C6L8</accession>
<protein>
    <submittedName>
        <fullName evidence="2">Uncharacterized protein</fullName>
    </submittedName>
</protein>
<dbReference type="EMBL" id="MU005963">
    <property type="protein sequence ID" value="KAF2863023.1"/>
    <property type="molecule type" value="Genomic_DNA"/>
</dbReference>
<organism evidence="2 3">
    <name type="scientific">Piedraia hortae CBS 480.64</name>
    <dbReference type="NCBI Taxonomy" id="1314780"/>
    <lineage>
        <taxon>Eukaryota</taxon>
        <taxon>Fungi</taxon>
        <taxon>Dikarya</taxon>
        <taxon>Ascomycota</taxon>
        <taxon>Pezizomycotina</taxon>
        <taxon>Dothideomycetes</taxon>
        <taxon>Dothideomycetidae</taxon>
        <taxon>Capnodiales</taxon>
        <taxon>Piedraiaceae</taxon>
        <taxon>Piedraia</taxon>
    </lineage>
</organism>
<evidence type="ECO:0000313" key="2">
    <source>
        <dbReference type="EMBL" id="KAF2863023.1"/>
    </source>
</evidence>
<dbReference type="OrthoDB" id="3533623at2759"/>
<keyword evidence="3" id="KW-1185">Reference proteome</keyword>
<sequence length="397" mass="43727">SSQNANGAYGAAHQLLLEHVLANHQSYELPLRTMYTINCAPDQSSKQPDSPASPGPDRGLAEAFTANLMTQVQQLPNQPTSLPPSFVTSFLLRTFHPELTCVDFPQALTGLDYLRDLEMRRRHEISMVLGQLHGNNVSSAIKQWGESIAERGRKVEGLYSQLYLSLRRWIMINELYLSPFNKRNCMAMLNTLYPPVVAKQPSSTLSPEVLAMQRQGIFKYINSVDKQGRKVLTNLMNQGKGPADETGWPAVNRTLSNYLHQTNAIINECTNMDFCRSPITKSLASVPGTHQKPLRKADSGVSFGSAHSANRVTGLAEPESPRSKTPVGGRPSTTLEKIARGLKAIGRGRTDEQTYEPPTPALPSSASADKTLTERTSNEKITPLRKMRSMGAIGSRK</sequence>
<name>A0A6A7C6L8_9PEZI</name>
<reference evidence="2" key="1">
    <citation type="journal article" date="2020" name="Stud. Mycol.">
        <title>101 Dothideomycetes genomes: a test case for predicting lifestyles and emergence of pathogens.</title>
        <authorList>
            <person name="Haridas S."/>
            <person name="Albert R."/>
            <person name="Binder M."/>
            <person name="Bloem J."/>
            <person name="Labutti K."/>
            <person name="Salamov A."/>
            <person name="Andreopoulos B."/>
            <person name="Baker S."/>
            <person name="Barry K."/>
            <person name="Bills G."/>
            <person name="Bluhm B."/>
            <person name="Cannon C."/>
            <person name="Castanera R."/>
            <person name="Culley D."/>
            <person name="Daum C."/>
            <person name="Ezra D."/>
            <person name="Gonzalez J."/>
            <person name="Henrissat B."/>
            <person name="Kuo A."/>
            <person name="Liang C."/>
            <person name="Lipzen A."/>
            <person name="Lutzoni F."/>
            <person name="Magnuson J."/>
            <person name="Mondo S."/>
            <person name="Nolan M."/>
            <person name="Ohm R."/>
            <person name="Pangilinan J."/>
            <person name="Park H.-J."/>
            <person name="Ramirez L."/>
            <person name="Alfaro M."/>
            <person name="Sun H."/>
            <person name="Tritt A."/>
            <person name="Yoshinaga Y."/>
            <person name="Zwiers L.-H."/>
            <person name="Turgeon B."/>
            <person name="Goodwin S."/>
            <person name="Spatafora J."/>
            <person name="Crous P."/>
            <person name="Grigoriev I."/>
        </authorList>
    </citation>
    <scope>NUCLEOTIDE SEQUENCE</scope>
    <source>
        <strain evidence="2">CBS 480.64</strain>
    </source>
</reference>
<feature type="region of interest" description="Disordered" evidence="1">
    <location>
        <begin position="40"/>
        <end position="60"/>
    </location>
</feature>
<dbReference type="AlphaFoldDB" id="A0A6A7C6L8"/>
<proteinExistence type="predicted"/>
<evidence type="ECO:0000313" key="3">
    <source>
        <dbReference type="Proteomes" id="UP000799421"/>
    </source>
</evidence>
<evidence type="ECO:0000256" key="1">
    <source>
        <dbReference type="SAM" id="MobiDB-lite"/>
    </source>
</evidence>
<feature type="non-terminal residue" evidence="2">
    <location>
        <position position="1"/>
    </location>
</feature>
<dbReference type="Proteomes" id="UP000799421">
    <property type="component" value="Unassembled WGS sequence"/>
</dbReference>